<dbReference type="Pfam" id="PF04082">
    <property type="entry name" value="Fungal_trans"/>
    <property type="match status" value="1"/>
</dbReference>
<feature type="region of interest" description="Disordered" evidence="6">
    <location>
        <begin position="45"/>
        <end position="89"/>
    </location>
</feature>
<feature type="region of interest" description="Disordered" evidence="6">
    <location>
        <begin position="530"/>
        <end position="560"/>
    </location>
</feature>
<name>A0A6A6H4D8_VIRVR</name>
<dbReference type="PANTHER" id="PTHR46910:SF37">
    <property type="entry name" value="ZN(II)2CYS6 TRANSCRIPTION FACTOR (EUROFUNG)"/>
    <property type="match status" value="1"/>
</dbReference>
<dbReference type="InterPro" id="IPR050987">
    <property type="entry name" value="AtrR-like"/>
</dbReference>
<keyword evidence="2" id="KW-0805">Transcription regulation</keyword>
<evidence type="ECO:0000256" key="1">
    <source>
        <dbReference type="ARBA" id="ARBA00004123"/>
    </source>
</evidence>
<dbReference type="GO" id="GO:0008270">
    <property type="term" value="F:zinc ion binding"/>
    <property type="evidence" value="ECO:0007669"/>
    <property type="project" value="InterPro"/>
</dbReference>
<feature type="compositionally biased region" description="Basic residues" evidence="6">
    <location>
        <begin position="45"/>
        <end position="55"/>
    </location>
</feature>
<evidence type="ECO:0000313" key="9">
    <source>
        <dbReference type="Proteomes" id="UP000800092"/>
    </source>
</evidence>
<evidence type="ECO:0000256" key="4">
    <source>
        <dbReference type="ARBA" id="ARBA00023163"/>
    </source>
</evidence>
<feature type="compositionally biased region" description="Low complexity" evidence="6">
    <location>
        <begin position="547"/>
        <end position="560"/>
    </location>
</feature>
<evidence type="ECO:0000256" key="2">
    <source>
        <dbReference type="ARBA" id="ARBA00023015"/>
    </source>
</evidence>
<evidence type="ECO:0000256" key="3">
    <source>
        <dbReference type="ARBA" id="ARBA00023125"/>
    </source>
</evidence>
<dbReference type="GO" id="GO:0003700">
    <property type="term" value="F:DNA-binding transcription factor activity"/>
    <property type="evidence" value="ECO:0007669"/>
    <property type="project" value="InterPro"/>
</dbReference>
<keyword evidence="9" id="KW-1185">Reference proteome</keyword>
<dbReference type="PANTHER" id="PTHR46910">
    <property type="entry name" value="TRANSCRIPTION FACTOR PDR1"/>
    <property type="match status" value="1"/>
</dbReference>
<dbReference type="Proteomes" id="UP000800092">
    <property type="component" value="Unassembled WGS sequence"/>
</dbReference>
<keyword evidence="5" id="KW-0539">Nucleus</keyword>
<keyword evidence="3" id="KW-0238">DNA-binding</keyword>
<dbReference type="SMART" id="SM00906">
    <property type="entry name" value="Fungal_trans"/>
    <property type="match status" value="1"/>
</dbReference>
<feature type="domain" description="Xylanolytic transcriptional activator regulatory" evidence="7">
    <location>
        <begin position="253"/>
        <end position="323"/>
    </location>
</feature>
<keyword evidence="4" id="KW-0804">Transcription</keyword>
<evidence type="ECO:0000313" key="8">
    <source>
        <dbReference type="EMBL" id="KAF2232865.1"/>
    </source>
</evidence>
<dbReference type="GO" id="GO:0005634">
    <property type="term" value="C:nucleus"/>
    <property type="evidence" value="ECO:0007669"/>
    <property type="project" value="UniProtKB-SubCell"/>
</dbReference>
<dbReference type="InterPro" id="IPR007219">
    <property type="entry name" value="XnlR_reg_dom"/>
</dbReference>
<sequence length="647" mass="71501">MTSDPATHSAMHAGPVKCSRERTGCQRCKIEGAVCSYSRTGVLRRSRKPAARQARKQAGEPPTTPSGADGLGGGLQQPSQLASDNADRTTQERLQGLVGGDLASLRQLASLLEEYAAAWQSPSAFGKLAQDATVEFHVFDMPQSRIWLDALVAALQKERLLVASVPPDVLDHLNASRPSKIRDRAWLVMFYSVALSTASSSTPEDEPTKARLRSNLWLAFNDVRLLLEPSAPGIQALIIMACYVNEYMTPQLCWSLISQACTMLLALGITHWHLDGATRERRAMLFWRLNDLDKALALILGRPPTLHREFAAAVPLPTLDQLLPARPHGGEPALFNAHYSHQMHLLSRIKSEVWHCLYGQDSAKIHVVRENLDSWKRQATETLEAAALAERPLLSTNGGEAVDFGLRMLQFHYLALMILLTVSCKDLRVQCIQLSRSMLNLLPRLGPKDHSVNDTYTGLLWQRLHSPLTAFGSLWGEIVVRARIRSEEGKQNLEAIEHVPVFLGKSSSQNPLAAKLQSITERFVEHATTKIHSTGKPRLHPYAESGSDSAVAQDDADQATVTTSNFTEEMPDWQPSVENNLHQQTDSDITSLNTELSADMSTYPDIGGLGYQTDDLATWPDNRFFEATFDWFPLGGTSPLGVIENEV</sequence>
<dbReference type="EMBL" id="ML991811">
    <property type="protein sequence ID" value="KAF2232865.1"/>
    <property type="molecule type" value="Genomic_DNA"/>
</dbReference>
<accession>A0A6A6H4D8</accession>
<organism evidence="8 9">
    <name type="scientific">Viridothelium virens</name>
    <name type="common">Speckled blister lichen</name>
    <name type="synonym">Trypethelium virens</name>
    <dbReference type="NCBI Taxonomy" id="1048519"/>
    <lineage>
        <taxon>Eukaryota</taxon>
        <taxon>Fungi</taxon>
        <taxon>Dikarya</taxon>
        <taxon>Ascomycota</taxon>
        <taxon>Pezizomycotina</taxon>
        <taxon>Dothideomycetes</taxon>
        <taxon>Dothideomycetes incertae sedis</taxon>
        <taxon>Trypetheliales</taxon>
        <taxon>Trypetheliaceae</taxon>
        <taxon>Viridothelium</taxon>
    </lineage>
</organism>
<dbReference type="AlphaFoldDB" id="A0A6A6H4D8"/>
<reference evidence="8" key="1">
    <citation type="journal article" date="2020" name="Stud. Mycol.">
        <title>101 Dothideomycetes genomes: a test case for predicting lifestyles and emergence of pathogens.</title>
        <authorList>
            <person name="Haridas S."/>
            <person name="Albert R."/>
            <person name="Binder M."/>
            <person name="Bloem J."/>
            <person name="Labutti K."/>
            <person name="Salamov A."/>
            <person name="Andreopoulos B."/>
            <person name="Baker S."/>
            <person name="Barry K."/>
            <person name="Bills G."/>
            <person name="Bluhm B."/>
            <person name="Cannon C."/>
            <person name="Castanera R."/>
            <person name="Culley D."/>
            <person name="Daum C."/>
            <person name="Ezra D."/>
            <person name="Gonzalez J."/>
            <person name="Henrissat B."/>
            <person name="Kuo A."/>
            <person name="Liang C."/>
            <person name="Lipzen A."/>
            <person name="Lutzoni F."/>
            <person name="Magnuson J."/>
            <person name="Mondo S."/>
            <person name="Nolan M."/>
            <person name="Ohm R."/>
            <person name="Pangilinan J."/>
            <person name="Park H.-J."/>
            <person name="Ramirez L."/>
            <person name="Alfaro M."/>
            <person name="Sun H."/>
            <person name="Tritt A."/>
            <person name="Yoshinaga Y."/>
            <person name="Zwiers L.-H."/>
            <person name="Turgeon B."/>
            <person name="Goodwin S."/>
            <person name="Spatafora J."/>
            <person name="Crous P."/>
            <person name="Grigoriev I."/>
        </authorList>
    </citation>
    <scope>NUCLEOTIDE SEQUENCE</scope>
    <source>
        <strain evidence="8">Tuck. ex Michener</strain>
    </source>
</reference>
<dbReference type="GO" id="GO:0003677">
    <property type="term" value="F:DNA binding"/>
    <property type="evidence" value="ECO:0007669"/>
    <property type="project" value="UniProtKB-KW"/>
</dbReference>
<evidence type="ECO:0000259" key="7">
    <source>
        <dbReference type="SMART" id="SM00906"/>
    </source>
</evidence>
<dbReference type="OrthoDB" id="103819at2759"/>
<comment type="subcellular location">
    <subcellularLocation>
        <location evidence="1">Nucleus</location>
    </subcellularLocation>
</comment>
<gene>
    <name evidence="8" type="ORF">EV356DRAFT_231937</name>
</gene>
<proteinExistence type="predicted"/>
<evidence type="ECO:0000256" key="5">
    <source>
        <dbReference type="ARBA" id="ARBA00023242"/>
    </source>
</evidence>
<dbReference type="GO" id="GO:0006351">
    <property type="term" value="P:DNA-templated transcription"/>
    <property type="evidence" value="ECO:0007669"/>
    <property type="project" value="InterPro"/>
</dbReference>
<dbReference type="CDD" id="cd12148">
    <property type="entry name" value="fungal_TF_MHR"/>
    <property type="match status" value="1"/>
</dbReference>
<evidence type="ECO:0000256" key="6">
    <source>
        <dbReference type="SAM" id="MobiDB-lite"/>
    </source>
</evidence>
<protein>
    <recommendedName>
        <fullName evidence="7">Xylanolytic transcriptional activator regulatory domain-containing protein</fullName>
    </recommendedName>
</protein>